<dbReference type="EMBL" id="FZQP02001626">
    <property type="protein sequence ID" value="VVC93381.1"/>
    <property type="molecule type" value="Genomic_DNA"/>
</dbReference>
<feature type="compositionally biased region" description="Low complexity" evidence="1">
    <location>
        <begin position="40"/>
        <end position="50"/>
    </location>
</feature>
<sequence length="125" mass="13260">MFLALHRALRRAALQLCCGCCVHWSQFVLALTAAAQSPLAPASFSPAAASPEPPPAPPPPLAPPAPPGPPLHSNPHTMMSWEVEECDAESMSSARVQGDEDMMEWTSSARRPRSPQSPSPLLSAI</sequence>
<organism evidence="3 4">
    <name type="scientific">Leptidea sinapis</name>
    <dbReference type="NCBI Taxonomy" id="189913"/>
    <lineage>
        <taxon>Eukaryota</taxon>
        <taxon>Metazoa</taxon>
        <taxon>Ecdysozoa</taxon>
        <taxon>Arthropoda</taxon>
        <taxon>Hexapoda</taxon>
        <taxon>Insecta</taxon>
        <taxon>Pterygota</taxon>
        <taxon>Neoptera</taxon>
        <taxon>Endopterygota</taxon>
        <taxon>Lepidoptera</taxon>
        <taxon>Glossata</taxon>
        <taxon>Ditrysia</taxon>
        <taxon>Papilionoidea</taxon>
        <taxon>Pieridae</taxon>
        <taxon>Dismorphiinae</taxon>
        <taxon>Leptidea</taxon>
    </lineage>
</organism>
<feature type="compositionally biased region" description="Pro residues" evidence="1">
    <location>
        <begin position="51"/>
        <end position="72"/>
    </location>
</feature>
<reference evidence="3 4" key="1">
    <citation type="submission" date="2017-07" db="EMBL/GenBank/DDBJ databases">
        <authorList>
            <person name="Talla V."/>
            <person name="Backstrom N."/>
        </authorList>
    </citation>
    <scope>NUCLEOTIDE SEQUENCE [LARGE SCALE GENOMIC DNA]</scope>
</reference>
<feature type="region of interest" description="Disordered" evidence="1">
    <location>
        <begin position="40"/>
        <end position="125"/>
    </location>
</feature>
<evidence type="ECO:0000256" key="1">
    <source>
        <dbReference type="SAM" id="MobiDB-lite"/>
    </source>
</evidence>
<feature type="signal peptide" evidence="2">
    <location>
        <begin position="1"/>
        <end position="30"/>
    </location>
</feature>
<name>A0A5E4Q7U1_9NEOP</name>
<keyword evidence="2" id="KW-0732">Signal</keyword>
<dbReference type="Proteomes" id="UP000324832">
    <property type="component" value="Unassembled WGS sequence"/>
</dbReference>
<accession>A0A5E4Q7U1</accession>
<proteinExistence type="predicted"/>
<evidence type="ECO:0000256" key="2">
    <source>
        <dbReference type="SAM" id="SignalP"/>
    </source>
</evidence>
<protein>
    <submittedName>
        <fullName evidence="3">Uncharacterized protein</fullName>
    </submittedName>
</protein>
<feature type="chain" id="PRO_5022724573" evidence="2">
    <location>
        <begin position="31"/>
        <end position="125"/>
    </location>
</feature>
<gene>
    <name evidence="3" type="ORF">LSINAPIS_LOCUS5584</name>
</gene>
<dbReference type="AlphaFoldDB" id="A0A5E4Q7U1"/>
<evidence type="ECO:0000313" key="3">
    <source>
        <dbReference type="EMBL" id="VVC93381.1"/>
    </source>
</evidence>
<feature type="compositionally biased region" description="Low complexity" evidence="1">
    <location>
        <begin position="114"/>
        <end position="125"/>
    </location>
</feature>
<keyword evidence="4" id="KW-1185">Reference proteome</keyword>
<evidence type="ECO:0000313" key="4">
    <source>
        <dbReference type="Proteomes" id="UP000324832"/>
    </source>
</evidence>